<dbReference type="EMBL" id="BAAAHQ010000021">
    <property type="protein sequence ID" value="GAA0934291.1"/>
    <property type="molecule type" value="Genomic_DNA"/>
</dbReference>
<keyword evidence="3" id="KW-1185">Reference proteome</keyword>
<gene>
    <name evidence="2" type="ORF">GCM10009560_41320</name>
</gene>
<dbReference type="InterPro" id="IPR046036">
    <property type="entry name" value="DUF5994"/>
</dbReference>
<organism evidence="2 3">
    <name type="scientific">Nonomuraea longicatena</name>
    <dbReference type="NCBI Taxonomy" id="83682"/>
    <lineage>
        <taxon>Bacteria</taxon>
        <taxon>Bacillati</taxon>
        <taxon>Actinomycetota</taxon>
        <taxon>Actinomycetes</taxon>
        <taxon>Streptosporangiales</taxon>
        <taxon>Streptosporangiaceae</taxon>
        <taxon>Nonomuraea</taxon>
    </lineage>
</organism>
<proteinExistence type="predicted"/>
<sequence>MTPTLLSQRAPLGSVSSALPRADSALRLSLHPVPDRRALVNGAWWPYSCDAAAELPGLIAAVDQRLQRTTLMVGVHRDAWPRIPSRIPARGRTVRIGWFRHADPHVIVLFFASDEPVALLIIPPDTALGAAEAALELTARDTADLTDDAIVALAHLPSDPAHPTTADSTARRGSGCGPVGRQAARRHRRPT</sequence>
<reference evidence="2 3" key="1">
    <citation type="journal article" date="2019" name="Int. J. Syst. Evol. Microbiol.">
        <title>The Global Catalogue of Microorganisms (GCM) 10K type strain sequencing project: providing services to taxonomists for standard genome sequencing and annotation.</title>
        <authorList>
            <consortium name="The Broad Institute Genomics Platform"/>
            <consortium name="The Broad Institute Genome Sequencing Center for Infectious Disease"/>
            <person name="Wu L."/>
            <person name="Ma J."/>
        </authorList>
    </citation>
    <scope>NUCLEOTIDE SEQUENCE [LARGE SCALE GENOMIC DNA]</scope>
    <source>
        <strain evidence="2 3">JCM 11136</strain>
    </source>
</reference>
<evidence type="ECO:0000313" key="3">
    <source>
        <dbReference type="Proteomes" id="UP001501578"/>
    </source>
</evidence>
<evidence type="ECO:0000256" key="1">
    <source>
        <dbReference type="SAM" id="MobiDB-lite"/>
    </source>
</evidence>
<protein>
    <submittedName>
        <fullName evidence="2">Uncharacterized protein</fullName>
    </submittedName>
</protein>
<accession>A0ABN1PWZ6</accession>
<evidence type="ECO:0000313" key="2">
    <source>
        <dbReference type="EMBL" id="GAA0934291.1"/>
    </source>
</evidence>
<dbReference type="Pfam" id="PF19457">
    <property type="entry name" value="DUF5994"/>
    <property type="match status" value="1"/>
</dbReference>
<comment type="caution">
    <text evidence="2">The sequence shown here is derived from an EMBL/GenBank/DDBJ whole genome shotgun (WGS) entry which is preliminary data.</text>
</comment>
<feature type="region of interest" description="Disordered" evidence="1">
    <location>
        <begin position="156"/>
        <end position="191"/>
    </location>
</feature>
<dbReference type="Proteomes" id="UP001501578">
    <property type="component" value="Unassembled WGS sequence"/>
</dbReference>
<dbReference type="RefSeq" id="WP_343951555.1">
    <property type="nucleotide sequence ID" value="NZ_BAAAHQ010000021.1"/>
</dbReference>
<name>A0ABN1PWZ6_9ACTN</name>